<keyword evidence="2" id="KW-1185">Reference proteome</keyword>
<sequence length="129" mass="14656">MVWINTRVECEKLADGMEIAEDVLDSSGRILLKAPQTVNGSLKKILGSRGVLSVVTRTWRDKESDELLLELRMEIAALCDRHRYLKDDPRRMDSVKLFARAFELSKKICLPPGESLCNQLPTTKQGERL</sequence>
<evidence type="ECO:0000313" key="2">
    <source>
        <dbReference type="Proteomes" id="UP000007382"/>
    </source>
</evidence>
<reference evidence="2" key="2">
    <citation type="submission" date="2012-03" db="EMBL/GenBank/DDBJ databases">
        <title>The complete genome sequence of the pioneer microbe on fresh volcanic deposit, Leptospirillum ferrooxidans strain C2-3.</title>
        <authorList>
            <person name="Fujimura R."/>
            <person name="Sato Y."/>
            <person name="Nishizawa T."/>
            <person name="Nanba K."/>
            <person name="Oshima K."/>
            <person name="Hattori M."/>
            <person name="Kamijo T."/>
            <person name="Ohta H."/>
        </authorList>
    </citation>
    <scope>NUCLEOTIDE SEQUENCE [LARGE SCALE GENOMIC DNA]</scope>
    <source>
        <strain evidence="2">C2-3</strain>
    </source>
</reference>
<protein>
    <submittedName>
        <fullName evidence="1">Uncharacterized protein</fullName>
    </submittedName>
</protein>
<evidence type="ECO:0000313" key="1">
    <source>
        <dbReference type="EMBL" id="BAM05981.1"/>
    </source>
</evidence>
<name>I0IL32_LEPFC</name>
<organism evidence="1 2">
    <name type="scientific">Leptospirillum ferrooxidans (strain C2-3)</name>
    <dbReference type="NCBI Taxonomy" id="1162668"/>
    <lineage>
        <taxon>Bacteria</taxon>
        <taxon>Pseudomonadati</taxon>
        <taxon>Nitrospirota</taxon>
        <taxon>Nitrospiria</taxon>
        <taxon>Nitrospirales</taxon>
        <taxon>Nitrospiraceae</taxon>
        <taxon>Leptospirillum</taxon>
    </lineage>
</organism>
<dbReference type="EMBL" id="AP012342">
    <property type="protein sequence ID" value="BAM05981.1"/>
    <property type="molecule type" value="Genomic_DNA"/>
</dbReference>
<dbReference type="KEGG" id="lfc:LFE_0259"/>
<dbReference type="RefSeq" id="WP_014448474.1">
    <property type="nucleotide sequence ID" value="NC_017094.1"/>
</dbReference>
<dbReference type="Proteomes" id="UP000007382">
    <property type="component" value="Chromosome"/>
</dbReference>
<dbReference type="HOGENOM" id="CLU_1946153_0_0_0"/>
<dbReference type="STRING" id="1162668.LFE_0259"/>
<reference evidence="1 2" key="1">
    <citation type="journal article" date="2012" name="J. Bacteriol.">
        <title>Complete Genome Sequence of Leptospirillum ferrooxidans Strain C2-3, Isolated from a Fresh Volcanic Ash Deposit on the Island of Miyake, Japan.</title>
        <authorList>
            <person name="Fujimura R."/>
            <person name="Sato Y."/>
            <person name="Nishizawa T."/>
            <person name="Oshima K."/>
            <person name="Kim S.-W."/>
            <person name="Hattori M."/>
            <person name="Kamijo T."/>
            <person name="Ohta H."/>
        </authorList>
    </citation>
    <scope>NUCLEOTIDE SEQUENCE [LARGE SCALE GENOMIC DNA]</scope>
    <source>
        <strain evidence="1 2">C2-3</strain>
    </source>
</reference>
<dbReference type="AlphaFoldDB" id="I0IL32"/>
<accession>I0IL32</accession>
<gene>
    <name evidence="1" type="ordered locus">LFE_0259</name>
</gene>
<proteinExistence type="predicted"/>
<dbReference type="PATRIC" id="fig|1162668.3.peg.300"/>